<organism evidence="17 18">
    <name type="scientific">Agrocybe pediades</name>
    <dbReference type="NCBI Taxonomy" id="84607"/>
    <lineage>
        <taxon>Eukaryota</taxon>
        <taxon>Fungi</taxon>
        <taxon>Dikarya</taxon>
        <taxon>Basidiomycota</taxon>
        <taxon>Agaricomycotina</taxon>
        <taxon>Agaricomycetes</taxon>
        <taxon>Agaricomycetidae</taxon>
        <taxon>Agaricales</taxon>
        <taxon>Agaricineae</taxon>
        <taxon>Strophariaceae</taxon>
        <taxon>Agrocybe</taxon>
    </lineage>
</organism>
<dbReference type="Pfam" id="PF21696">
    <property type="entry name" value="TECR_N"/>
    <property type="match status" value="1"/>
</dbReference>
<dbReference type="EC" id="1.3.1.93" evidence="4"/>
<evidence type="ECO:0000259" key="16">
    <source>
        <dbReference type="PROSITE" id="PS50053"/>
    </source>
</evidence>
<dbReference type="Gene3D" id="3.10.20.90">
    <property type="entry name" value="Phosphatidylinositol 3-kinase Catalytic Subunit, Chain A, domain 1"/>
    <property type="match status" value="1"/>
</dbReference>
<evidence type="ECO:0000256" key="8">
    <source>
        <dbReference type="ARBA" id="ARBA00022832"/>
    </source>
</evidence>
<feature type="transmembrane region" description="Helical" evidence="15">
    <location>
        <begin position="290"/>
        <end position="309"/>
    </location>
</feature>
<keyword evidence="14" id="KW-0275">Fatty acid biosynthesis</keyword>
<evidence type="ECO:0000313" key="18">
    <source>
        <dbReference type="Proteomes" id="UP000521872"/>
    </source>
</evidence>
<comment type="caution">
    <text evidence="17">The sequence shown here is derived from an EMBL/GenBank/DDBJ whole genome shotgun (WGS) entry which is preliminary data.</text>
</comment>
<feature type="domain" description="Ubiquitin-like" evidence="16">
    <location>
        <begin position="2"/>
        <end position="69"/>
    </location>
</feature>
<evidence type="ECO:0000256" key="12">
    <source>
        <dbReference type="ARBA" id="ARBA00023098"/>
    </source>
</evidence>
<dbReference type="PROSITE" id="PS50244">
    <property type="entry name" value="S5A_REDUCTASE"/>
    <property type="match status" value="1"/>
</dbReference>
<dbReference type="InterPro" id="IPR000626">
    <property type="entry name" value="Ubiquitin-like_dom"/>
</dbReference>
<dbReference type="InterPro" id="IPR029071">
    <property type="entry name" value="Ubiquitin-like_domsf"/>
</dbReference>
<keyword evidence="10 15" id="KW-1133">Transmembrane helix</keyword>
<sequence length="335" mass="38603">MVQLTVSAASKPVSLARGLPLTIEVTPETTVADVKRAIAEKYPRFKPSRQRITLKGERKPLETETKLSDVLDAGAKTWELDVKDLGAQISWRTVFIVEYLGPLLIHPVFYHFPKIFYGVDVQHSALQKWVLLFSFLQASGWFAEYRQGDRRRDTWMSAYVYAFTMLHFLKRELETLYVHRFSHDTMPWVNIFRNSGVLFAADIYRPAFSATSPAIVNSIRSNEHFLWACTGLWAFAEISNLHTHLTVRSLRPPGTRRRAIPYGYGFNLVSFPNYFFEIVGWVVISVMTRSIGVSIFTAVATCTMGLWAAKKHRNYKKEFGKEYPRNRKAMIPFIF</sequence>
<evidence type="ECO:0000256" key="13">
    <source>
        <dbReference type="ARBA" id="ARBA00023136"/>
    </source>
</evidence>
<dbReference type="Pfam" id="PF02544">
    <property type="entry name" value="Steroid_dh"/>
    <property type="match status" value="1"/>
</dbReference>
<dbReference type="Proteomes" id="UP000521872">
    <property type="component" value="Unassembled WGS sequence"/>
</dbReference>
<comment type="similarity">
    <text evidence="3">Belongs to the steroid 5-alpha reductase family.</text>
</comment>
<keyword evidence="18" id="KW-1185">Reference proteome</keyword>
<evidence type="ECO:0000256" key="15">
    <source>
        <dbReference type="SAM" id="Phobius"/>
    </source>
</evidence>
<comment type="subcellular location">
    <subcellularLocation>
        <location evidence="1">Endoplasmic reticulum membrane</location>
        <topology evidence="1">Multi-pass membrane protein</topology>
    </subcellularLocation>
</comment>
<reference evidence="17 18" key="1">
    <citation type="submission" date="2019-12" db="EMBL/GenBank/DDBJ databases">
        <authorList>
            <person name="Floudas D."/>
            <person name="Bentzer J."/>
            <person name="Ahren D."/>
            <person name="Johansson T."/>
            <person name="Persson P."/>
            <person name="Tunlid A."/>
        </authorList>
    </citation>
    <scope>NUCLEOTIDE SEQUENCE [LARGE SCALE GENOMIC DNA]</scope>
    <source>
        <strain evidence="17 18">CBS 102.39</strain>
    </source>
</reference>
<evidence type="ECO:0000256" key="11">
    <source>
        <dbReference type="ARBA" id="ARBA00023002"/>
    </source>
</evidence>
<dbReference type="AlphaFoldDB" id="A0A8H4VLC8"/>
<dbReference type="PROSITE" id="PS50053">
    <property type="entry name" value="UBIQUITIN_2"/>
    <property type="match status" value="1"/>
</dbReference>
<keyword evidence="11" id="KW-0560">Oxidoreductase</keyword>
<keyword evidence="7" id="KW-0256">Endoplasmic reticulum</keyword>
<keyword evidence="12" id="KW-0443">Lipid metabolism</keyword>
<evidence type="ECO:0000256" key="10">
    <source>
        <dbReference type="ARBA" id="ARBA00022989"/>
    </source>
</evidence>
<keyword evidence="9" id="KW-0521">NADP</keyword>
<protein>
    <recommendedName>
        <fullName evidence="4">very-long-chain enoyl-CoA reductase</fullName>
        <ecNumber evidence="4">1.3.1.93</ecNumber>
    </recommendedName>
</protein>
<dbReference type="GO" id="GO:0102758">
    <property type="term" value="F:very-long-chain enoyl-CoA reductase activity"/>
    <property type="evidence" value="ECO:0007669"/>
    <property type="project" value="UniProtKB-EC"/>
</dbReference>
<dbReference type="PANTHER" id="PTHR10556">
    <property type="entry name" value="3-OXO-5-ALPHA-STEROID 4-DEHYDROGENASE"/>
    <property type="match status" value="1"/>
</dbReference>
<evidence type="ECO:0000256" key="4">
    <source>
        <dbReference type="ARBA" id="ARBA00012530"/>
    </source>
</evidence>
<keyword evidence="8" id="KW-0276">Fatty acid metabolism</keyword>
<gene>
    <name evidence="17" type="ORF">D9613_008091</name>
</gene>
<dbReference type="InterPro" id="IPR049127">
    <property type="entry name" value="TECR-like_N"/>
</dbReference>
<dbReference type="PANTHER" id="PTHR10556:SF28">
    <property type="entry name" value="VERY-LONG-CHAIN ENOYL-COA REDUCTASE"/>
    <property type="match status" value="1"/>
</dbReference>
<evidence type="ECO:0000256" key="14">
    <source>
        <dbReference type="ARBA" id="ARBA00023160"/>
    </source>
</evidence>
<evidence type="ECO:0000256" key="1">
    <source>
        <dbReference type="ARBA" id="ARBA00004477"/>
    </source>
</evidence>
<dbReference type="InterPro" id="IPR001104">
    <property type="entry name" value="3-oxo-5_a-steroid_4-DH_C"/>
</dbReference>
<keyword evidence="13 15" id="KW-0472">Membrane</keyword>
<name>A0A8H4VLC8_9AGAR</name>
<dbReference type="InterPro" id="IPR039357">
    <property type="entry name" value="SRD5A/TECR"/>
</dbReference>
<evidence type="ECO:0000256" key="7">
    <source>
        <dbReference type="ARBA" id="ARBA00022824"/>
    </source>
</evidence>
<feature type="transmembrane region" description="Helical" evidence="15">
    <location>
        <begin position="264"/>
        <end position="284"/>
    </location>
</feature>
<dbReference type="GO" id="GO:0042761">
    <property type="term" value="P:very long-chain fatty acid biosynthetic process"/>
    <property type="evidence" value="ECO:0007669"/>
    <property type="project" value="TreeGrafter"/>
</dbReference>
<dbReference type="EMBL" id="JAACJL010000045">
    <property type="protein sequence ID" value="KAF4613842.1"/>
    <property type="molecule type" value="Genomic_DNA"/>
</dbReference>
<proteinExistence type="inferred from homology"/>
<evidence type="ECO:0000256" key="3">
    <source>
        <dbReference type="ARBA" id="ARBA00007742"/>
    </source>
</evidence>
<evidence type="ECO:0000313" key="17">
    <source>
        <dbReference type="EMBL" id="KAF4613842.1"/>
    </source>
</evidence>
<evidence type="ECO:0000256" key="5">
    <source>
        <dbReference type="ARBA" id="ARBA00022516"/>
    </source>
</evidence>
<evidence type="ECO:0000256" key="9">
    <source>
        <dbReference type="ARBA" id="ARBA00022857"/>
    </source>
</evidence>
<keyword evidence="5" id="KW-0444">Lipid biosynthesis</keyword>
<dbReference type="GO" id="GO:0005789">
    <property type="term" value="C:endoplasmic reticulum membrane"/>
    <property type="evidence" value="ECO:0007669"/>
    <property type="project" value="UniProtKB-SubCell"/>
</dbReference>
<evidence type="ECO:0000256" key="6">
    <source>
        <dbReference type="ARBA" id="ARBA00022692"/>
    </source>
</evidence>
<evidence type="ECO:0000256" key="2">
    <source>
        <dbReference type="ARBA" id="ARBA00005194"/>
    </source>
</evidence>
<accession>A0A8H4VLC8</accession>
<keyword evidence="6 15" id="KW-0812">Transmembrane</keyword>
<dbReference type="SUPFAM" id="SSF54236">
    <property type="entry name" value="Ubiquitin-like"/>
    <property type="match status" value="1"/>
</dbReference>
<comment type="pathway">
    <text evidence="2">Lipid metabolism; fatty acid biosynthesis.</text>
</comment>